<comment type="caution">
    <text evidence="1">The sequence shown here is derived from an EMBL/GenBank/DDBJ whole genome shotgun (WGS) entry which is preliminary data.</text>
</comment>
<keyword evidence="2" id="KW-1185">Reference proteome</keyword>
<organism evidence="1 2">
    <name type="scientific">Daphnia sinensis</name>
    <dbReference type="NCBI Taxonomy" id="1820382"/>
    <lineage>
        <taxon>Eukaryota</taxon>
        <taxon>Metazoa</taxon>
        <taxon>Ecdysozoa</taxon>
        <taxon>Arthropoda</taxon>
        <taxon>Crustacea</taxon>
        <taxon>Branchiopoda</taxon>
        <taxon>Diplostraca</taxon>
        <taxon>Cladocera</taxon>
        <taxon>Anomopoda</taxon>
        <taxon>Daphniidae</taxon>
        <taxon>Daphnia</taxon>
        <taxon>Daphnia similis group</taxon>
    </lineage>
</organism>
<gene>
    <name evidence="1" type="ORF">GHT06_022533</name>
</gene>
<name>A0AAD5PLS4_9CRUS</name>
<protein>
    <recommendedName>
        <fullName evidence="3">DDE Tnp4 domain-containing protein</fullName>
    </recommendedName>
</protein>
<evidence type="ECO:0000313" key="2">
    <source>
        <dbReference type="Proteomes" id="UP000820818"/>
    </source>
</evidence>
<evidence type="ECO:0000313" key="1">
    <source>
        <dbReference type="EMBL" id="KAI9552196.1"/>
    </source>
</evidence>
<dbReference type="AlphaFoldDB" id="A0AAD5PLS4"/>
<reference evidence="1 2" key="1">
    <citation type="submission" date="2022-05" db="EMBL/GenBank/DDBJ databases">
        <title>A multi-omics perspective on studying reproductive biology in Daphnia sinensis.</title>
        <authorList>
            <person name="Jia J."/>
        </authorList>
    </citation>
    <scope>NUCLEOTIDE SEQUENCE [LARGE SCALE GENOMIC DNA]</scope>
    <source>
        <strain evidence="1 2">WSL</strain>
    </source>
</reference>
<accession>A0AAD5PLS4</accession>
<sequence>MYWFLLRITKAKRRITPLDQVLIALQFHVTETFQTVVGNVLKYSQATVFRSIHDVSRALTGYHSINVQVCIDRTFIYVLYRAYGFYLICVHDSTIFKTSALGLQCVQGEFCEGFLLGDSGYGCTPYLIMPFSIPSNNEEIFGSPSGNSKLIALSI</sequence>
<dbReference type="Proteomes" id="UP000820818">
    <property type="component" value="Linkage Group LG10"/>
</dbReference>
<proteinExistence type="predicted"/>
<dbReference type="EMBL" id="WJBH02000010">
    <property type="protein sequence ID" value="KAI9552196.1"/>
    <property type="molecule type" value="Genomic_DNA"/>
</dbReference>
<evidence type="ECO:0008006" key="3">
    <source>
        <dbReference type="Google" id="ProtNLM"/>
    </source>
</evidence>